<evidence type="ECO:0000313" key="1">
    <source>
        <dbReference type="EMBL" id="KAK4105577.1"/>
    </source>
</evidence>
<accession>A0AAN6QE84</accession>
<proteinExistence type="predicted"/>
<reference evidence="1" key="1">
    <citation type="journal article" date="2023" name="Mol. Phylogenet. Evol.">
        <title>Genome-scale phylogeny and comparative genomics of the fungal order Sordariales.</title>
        <authorList>
            <person name="Hensen N."/>
            <person name="Bonometti L."/>
            <person name="Westerberg I."/>
            <person name="Brannstrom I.O."/>
            <person name="Guillou S."/>
            <person name="Cros-Aarteil S."/>
            <person name="Calhoun S."/>
            <person name="Haridas S."/>
            <person name="Kuo A."/>
            <person name="Mondo S."/>
            <person name="Pangilinan J."/>
            <person name="Riley R."/>
            <person name="LaButti K."/>
            <person name="Andreopoulos B."/>
            <person name="Lipzen A."/>
            <person name="Chen C."/>
            <person name="Yan M."/>
            <person name="Daum C."/>
            <person name="Ng V."/>
            <person name="Clum A."/>
            <person name="Steindorff A."/>
            <person name="Ohm R.A."/>
            <person name="Martin F."/>
            <person name="Silar P."/>
            <person name="Natvig D.O."/>
            <person name="Lalanne C."/>
            <person name="Gautier V."/>
            <person name="Ament-Velasquez S.L."/>
            <person name="Kruys A."/>
            <person name="Hutchinson M.I."/>
            <person name="Powell A.J."/>
            <person name="Barry K."/>
            <person name="Miller A.N."/>
            <person name="Grigoriev I.V."/>
            <person name="Debuchy R."/>
            <person name="Gladieux P."/>
            <person name="Hiltunen Thoren M."/>
            <person name="Johannesson H."/>
        </authorList>
    </citation>
    <scope>NUCLEOTIDE SEQUENCE</scope>
    <source>
        <strain evidence="1">CBS 757.83</strain>
    </source>
</reference>
<comment type="caution">
    <text evidence="1">The sequence shown here is derived from an EMBL/GenBank/DDBJ whole genome shotgun (WGS) entry which is preliminary data.</text>
</comment>
<sequence length="117" mass="13193">MHCRLHWAGRERGEKHVRPEASAWSTCHLPWFRLLGALAPGSLWMFGFADRFCHSFMPFLASFNVASVVSTHWCPRLMPPANLGPSLMEGSLFLPPNSTFYLGHQHLPTHVYLSGCS</sequence>
<dbReference type="AlphaFoldDB" id="A0AAN6QE84"/>
<protein>
    <submittedName>
        <fullName evidence="1">Uncharacterized protein</fullName>
    </submittedName>
</protein>
<dbReference type="Proteomes" id="UP001305647">
    <property type="component" value="Unassembled WGS sequence"/>
</dbReference>
<name>A0AAN6QE84_9PEZI</name>
<keyword evidence="2" id="KW-1185">Reference proteome</keyword>
<dbReference type="EMBL" id="MU863625">
    <property type="protein sequence ID" value="KAK4105577.1"/>
    <property type="molecule type" value="Genomic_DNA"/>
</dbReference>
<organism evidence="1 2">
    <name type="scientific">Parathielavia hyrcaniae</name>
    <dbReference type="NCBI Taxonomy" id="113614"/>
    <lineage>
        <taxon>Eukaryota</taxon>
        <taxon>Fungi</taxon>
        <taxon>Dikarya</taxon>
        <taxon>Ascomycota</taxon>
        <taxon>Pezizomycotina</taxon>
        <taxon>Sordariomycetes</taxon>
        <taxon>Sordariomycetidae</taxon>
        <taxon>Sordariales</taxon>
        <taxon>Chaetomiaceae</taxon>
        <taxon>Parathielavia</taxon>
    </lineage>
</organism>
<reference evidence="1" key="2">
    <citation type="submission" date="2023-05" db="EMBL/GenBank/DDBJ databases">
        <authorList>
            <consortium name="Lawrence Berkeley National Laboratory"/>
            <person name="Steindorff A."/>
            <person name="Hensen N."/>
            <person name="Bonometti L."/>
            <person name="Westerberg I."/>
            <person name="Brannstrom I.O."/>
            <person name="Guillou S."/>
            <person name="Cros-Aarteil S."/>
            <person name="Calhoun S."/>
            <person name="Haridas S."/>
            <person name="Kuo A."/>
            <person name="Mondo S."/>
            <person name="Pangilinan J."/>
            <person name="Riley R."/>
            <person name="Labutti K."/>
            <person name="Andreopoulos B."/>
            <person name="Lipzen A."/>
            <person name="Chen C."/>
            <person name="Yanf M."/>
            <person name="Daum C."/>
            <person name="Ng V."/>
            <person name="Clum A."/>
            <person name="Ohm R."/>
            <person name="Martin F."/>
            <person name="Silar P."/>
            <person name="Natvig D."/>
            <person name="Lalanne C."/>
            <person name="Gautier V."/>
            <person name="Ament-Velasquez S.L."/>
            <person name="Kruys A."/>
            <person name="Hutchinson M.I."/>
            <person name="Powell A.J."/>
            <person name="Barry K."/>
            <person name="Miller A.N."/>
            <person name="Grigoriev I.V."/>
            <person name="Debuchy R."/>
            <person name="Gladieux P."/>
            <person name="Thoren M.H."/>
            <person name="Johannesson H."/>
        </authorList>
    </citation>
    <scope>NUCLEOTIDE SEQUENCE</scope>
    <source>
        <strain evidence="1">CBS 757.83</strain>
    </source>
</reference>
<evidence type="ECO:0000313" key="2">
    <source>
        <dbReference type="Proteomes" id="UP001305647"/>
    </source>
</evidence>
<gene>
    <name evidence="1" type="ORF">N658DRAFT_124917</name>
</gene>